<comment type="caution">
    <text evidence="13">The sequence shown here is derived from an EMBL/GenBank/DDBJ whole genome shotgun (WGS) entry which is preliminary data.</text>
</comment>
<evidence type="ECO:0000313" key="14">
    <source>
        <dbReference type="Proteomes" id="UP000673691"/>
    </source>
</evidence>
<dbReference type="InterPro" id="IPR036181">
    <property type="entry name" value="MIT_dom_sf"/>
</dbReference>
<keyword evidence="8" id="KW-0653">Protein transport</keyword>
<dbReference type="SMART" id="SM00745">
    <property type="entry name" value="MIT"/>
    <property type="match status" value="1"/>
</dbReference>
<dbReference type="InterPro" id="IPR050304">
    <property type="entry name" value="MT-severing_AAA_ATPase"/>
</dbReference>
<feature type="region of interest" description="Disordered" evidence="10">
    <location>
        <begin position="81"/>
        <end position="114"/>
    </location>
</feature>
<dbReference type="Pfam" id="PF04212">
    <property type="entry name" value="MIT"/>
    <property type="match status" value="1"/>
</dbReference>
<dbReference type="InterPro" id="IPR003959">
    <property type="entry name" value="ATPase_AAA_core"/>
</dbReference>
<dbReference type="GO" id="GO:0005524">
    <property type="term" value="F:ATP binding"/>
    <property type="evidence" value="ECO:0007669"/>
    <property type="project" value="UniProtKB-KW"/>
</dbReference>
<dbReference type="GO" id="GO:0016197">
    <property type="term" value="P:endosomal transport"/>
    <property type="evidence" value="ECO:0007669"/>
    <property type="project" value="TreeGrafter"/>
</dbReference>
<keyword evidence="4" id="KW-0813">Transport</keyword>
<keyword evidence="14" id="KW-1185">Reference proteome</keyword>
<evidence type="ECO:0000256" key="5">
    <source>
        <dbReference type="ARBA" id="ARBA00022741"/>
    </source>
</evidence>
<dbReference type="PANTHER" id="PTHR23074:SF83">
    <property type="entry name" value="VACUOLAR PROTEIN SORTING-ASSOCIATED PROTEIN 4A"/>
    <property type="match status" value="1"/>
</dbReference>
<dbReference type="Pfam" id="PF00004">
    <property type="entry name" value="AAA"/>
    <property type="match status" value="1"/>
</dbReference>
<dbReference type="EC" id="3.6.4.6" evidence="3"/>
<evidence type="ECO:0000313" key="13">
    <source>
        <dbReference type="EMBL" id="KAG5459277.1"/>
    </source>
</evidence>
<evidence type="ECO:0000256" key="2">
    <source>
        <dbReference type="ARBA" id="ARBA00006914"/>
    </source>
</evidence>
<dbReference type="GO" id="GO:0015031">
    <property type="term" value="P:protein transport"/>
    <property type="evidence" value="ECO:0007669"/>
    <property type="project" value="UniProtKB-KW"/>
</dbReference>
<dbReference type="Gene3D" id="1.20.58.80">
    <property type="entry name" value="Phosphotransferase system, lactose/cellobiose-type IIA subunit"/>
    <property type="match status" value="1"/>
</dbReference>
<feature type="domain" description="MIT" evidence="12">
    <location>
        <begin position="3"/>
        <end position="80"/>
    </location>
</feature>
<keyword evidence="6" id="KW-0378">Hydrolase</keyword>
<dbReference type="InterPro" id="IPR027417">
    <property type="entry name" value="P-loop_NTPase"/>
</dbReference>
<gene>
    <name evidence="13" type="ORF">BJ554DRAFT_337</name>
</gene>
<dbReference type="OrthoDB" id="29072at2759"/>
<dbReference type="GO" id="GO:0016887">
    <property type="term" value="F:ATP hydrolysis activity"/>
    <property type="evidence" value="ECO:0007669"/>
    <property type="project" value="InterPro"/>
</dbReference>
<dbReference type="InterPro" id="IPR045253">
    <property type="entry name" value="VPS4_MIT"/>
</dbReference>
<dbReference type="FunFam" id="1.20.58.80:FF:000004">
    <property type="entry name" value="Vacuolar protein sorting-associated protein 4"/>
    <property type="match status" value="1"/>
</dbReference>
<keyword evidence="5" id="KW-0547">Nucleotide-binding</keyword>
<dbReference type="GO" id="GO:0010008">
    <property type="term" value="C:endosome membrane"/>
    <property type="evidence" value="ECO:0007669"/>
    <property type="project" value="UniProtKB-SubCell"/>
</dbReference>
<dbReference type="FunFam" id="3.40.50.300:FF:000043">
    <property type="entry name" value="Vacuolar protein sorting-associated protein 4"/>
    <property type="match status" value="1"/>
</dbReference>
<dbReference type="GO" id="GO:0007033">
    <property type="term" value="P:vacuole organization"/>
    <property type="evidence" value="ECO:0007669"/>
    <property type="project" value="TreeGrafter"/>
</dbReference>
<evidence type="ECO:0000256" key="7">
    <source>
        <dbReference type="ARBA" id="ARBA00022840"/>
    </source>
</evidence>
<evidence type="ECO:0000259" key="11">
    <source>
        <dbReference type="SMART" id="SM00382"/>
    </source>
</evidence>
<name>A0A8H8DIN3_9FUNG</name>
<organism evidence="13 14">
    <name type="scientific">Olpidium bornovanus</name>
    <dbReference type="NCBI Taxonomy" id="278681"/>
    <lineage>
        <taxon>Eukaryota</taxon>
        <taxon>Fungi</taxon>
        <taxon>Fungi incertae sedis</taxon>
        <taxon>Olpidiomycota</taxon>
        <taxon>Olpidiomycotina</taxon>
        <taxon>Olpidiomycetes</taxon>
        <taxon>Olpidiales</taxon>
        <taxon>Olpidiaceae</taxon>
        <taxon>Olpidium</taxon>
    </lineage>
</organism>
<evidence type="ECO:0000256" key="6">
    <source>
        <dbReference type="ARBA" id="ARBA00022801"/>
    </source>
</evidence>
<dbReference type="Proteomes" id="UP000673691">
    <property type="component" value="Unassembled WGS sequence"/>
</dbReference>
<sequence length="309" mass="34556">MANIDFLGKAIEIVKKATDEDAKGNYEDAYKFYQNALDYFMTAMKYEKNERLKESIRKKFTEYLDRAEKLKEYLSQAEDKKSKKLVPANGSGRGSKGAKGRKEDDDTDDDGDPEVKKLRAGLASAVLSVKPNVKWEDVAGLEGAKEALKEAVILPVKFPHLFTGKRTPWKGILLYGPPGTGKSYLAKAVATEANSTFYSVSSSDLVSKWMGESERLVKQLFQMARENKPAIIFIDEVDALCSARGEGESEATRRIKTEFLVQMNGKFINACLFWFPAEKLGAGERFARRQWQTTIRNGVPHSLPGTSEN</sequence>
<evidence type="ECO:0000256" key="3">
    <source>
        <dbReference type="ARBA" id="ARBA00012674"/>
    </source>
</evidence>
<dbReference type="PANTHER" id="PTHR23074">
    <property type="entry name" value="AAA DOMAIN-CONTAINING"/>
    <property type="match status" value="1"/>
</dbReference>
<proteinExistence type="inferred from homology"/>
<dbReference type="AlphaFoldDB" id="A0A8H8DIN3"/>
<feature type="domain" description="AAA+ ATPase" evidence="11">
    <location>
        <begin position="168"/>
        <end position="296"/>
    </location>
</feature>
<dbReference type="SUPFAM" id="SSF52540">
    <property type="entry name" value="P-loop containing nucleoside triphosphate hydrolases"/>
    <property type="match status" value="1"/>
</dbReference>
<keyword evidence="7" id="KW-0067">ATP-binding</keyword>
<dbReference type="CDD" id="cd02678">
    <property type="entry name" value="MIT_VPS4"/>
    <property type="match status" value="1"/>
</dbReference>
<dbReference type="InterPro" id="IPR003593">
    <property type="entry name" value="AAA+_ATPase"/>
</dbReference>
<dbReference type="InterPro" id="IPR007330">
    <property type="entry name" value="MIT_dom"/>
</dbReference>
<comment type="subcellular location">
    <subcellularLocation>
        <location evidence="1">Endosome membrane</location>
        <topology evidence="1">Peripheral membrane protein</topology>
    </subcellularLocation>
</comment>
<evidence type="ECO:0000256" key="8">
    <source>
        <dbReference type="ARBA" id="ARBA00022927"/>
    </source>
</evidence>
<accession>A0A8H8DIN3</accession>
<dbReference type="SMART" id="SM00382">
    <property type="entry name" value="AAA"/>
    <property type="match status" value="1"/>
</dbReference>
<comment type="similarity">
    <text evidence="2">Belongs to the AAA ATPase family.</text>
</comment>
<evidence type="ECO:0000256" key="10">
    <source>
        <dbReference type="SAM" id="MobiDB-lite"/>
    </source>
</evidence>
<evidence type="ECO:0000256" key="4">
    <source>
        <dbReference type="ARBA" id="ARBA00022448"/>
    </source>
</evidence>
<comment type="catalytic activity">
    <reaction evidence="9">
        <text>ATP + H2O = ADP + phosphate + H(+)</text>
        <dbReference type="Rhea" id="RHEA:13065"/>
        <dbReference type="ChEBI" id="CHEBI:15377"/>
        <dbReference type="ChEBI" id="CHEBI:15378"/>
        <dbReference type="ChEBI" id="CHEBI:30616"/>
        <dbReference type="ChEBI" id="CHEBI:43474"/>
        <dbReference type="ChEBI" id="CHEBI:456216"/>
        <dbReference type="EC" id="3.6.4.6"/>
    </reaction>
</comment>
<protein>
    <recommendedName>
        <fullName evidence="3">vesicle-fusing ATPase</fullName>
        <ecNumber evidence="3">3.6.4.6</ecNumber>
    </recommendedName>
</protein>
<dbReference type="Gene3D" id="3.40.50.300">
    <property type="entry name" value="P-loop containing nucleotide triphosphate hydrolases"/>
    <property type="match status" value="1"/>
</dbReference>
<dbReference type="EMBL" id="JAEFCI010007108">
    <property type="protein sequence ID" value="KAG5459277.1"/>
    <property type="molecule type" value="Genomic_DNA"/>
</dbReference>
<reference evidence="13 14" key="1">
    <citation type="journal article" name="Sci. Rep.">
        <title>Genome-scale phylogenetic analyses confirm Olpidium as the closest living zoosporic fungus to the non-flagellated, terrestrial fungi.</title>
        <authorList>
            <person name="Chang Y."/>
            <person name="Rochon D."/>
            <person name="Sekimoto S."/>
            <person name="Wang Y."/>
            <person name="Chovatia M."/>
            <person name="Sandor L."/>
            <person name="Salamov A."/>
            <person name="Grigoriev I.V."/>
            <person name="Stajich J.E."/>
            <person name="Spatafora J.W."/>
        </authorList>
    </citation>
    <scope>NUCLEOTIDE SEQUENCE [LARGE SCALE GENOMIC DNA]</scope>
    <source>
        <strain evidence="13">S191</strain>
    </source>
</reference>
<evidence type="ECO:0000256" key="1">
    <source>
        <dbReference type="ARBA" id="ARBA00004481"/>
    </source>
</evidence>
<evidence type="ECO:0000259" key="12">
    <source>
        <dbReference type="SMART" id="SM00745"/>
    </source>
</evidence>
<evidence type="ECO:0000256" key="9">
    <source>
        <dbReference type="ARBA" id="ARBA00048883"/>
    </source>
</evidence>
<dbReference type="SUPFAM" id="SSF116846">
    <property type="entry name" value="MIT domain"/>
    <property type="match status" value="1"/>
</dbReference>